<dbReference type="InterPro" id="IPR033659">
    <property type="entry name" value="Ferrochelatase_N"/>
</dbReference>
<reference evidence="9 10" key="1">
    <citation type="submission" date="2017-03" db="EMBL/GenBank/DDBJ databases">
        <authorList>
            <person name="Afonso C.L."/>
            <person name="Miller P.J."/>
            <person name="Scott M.A."/>
            <person name="Spackman E."/>
            <person name="Goraichik I."/>
            <person name="Dimitrov K.M."/>
            <person name="Suarez D.L."/>
            <person name="Swayne D.E."/>
        </authorList>
    </citation>
    <scope>NUCLEOTIDE SEQUENCE [LARGE SCALE GENOMIC DNA]</scope>
    <source>
        <strain evidence="9 10">CNRZ 918</strain>
    </source>
</reference>
<comment type="caution">
    <text evidence="7">Lacks conserved residue(s) required for the propagation of feature annotation.</text>
</comment>
<sequence length="396" mass="43245">MAALNGEWNWLSVRTTGADSLQAVKSGTVNKTAPIDALVLMSFGGPEAPEEVVPFLKNVTAGRGIPEERLEEVGEHYYGFGGKSPINDQNKALLQALREELDRREIETPIIWGNRNWEPYLTDELRAEAQSGRTRFLSIDTSAYSSYSSCRQYREDFAKTIGALSAEGMTVTIDKIRQFYNHPGYAEACALLLREGLADFTKQVGALDAEKHRILFVTHSIPNVMQDASAVETNGYRAQHEELMTHLLNGLPASEALPAELVYCSRSGSPEVPWLEPDVNDRMTELAADGVSGVILVPIGFISDHMEVAFDLDTEAKETAAELGFAFTRVATVGTHPLFVSGLVDLVEERIAQLRGDETTAPTIPGSTALVPGSGACSIECCRGRIERTTEPNWPA</sequence>
<organism evidence="9 10">
    <name type="scientific">Brevibacterium antiquum CNRZ 918</name>
    <dbReference type="NCBI Taxonomy" id="1255637"/>
    <lineage>
        <taxon>Bacteria</taxon>
        <taxon>Bacillati</taxon>
        <taxon>Actinomycetota</taxon>
        <taxon>Actinomycetes</taxon>
        <taxon>Micrococcales</taxon>
        <taxon>Brevibacteriaceae</taxon>
        <taxon>Brevibacterium</taxon>
    </lineage>
</organism>
<comment type="subcellular location">
    <subcellularLocation>
        <location evidence="7">Cytoplasm</location>
    </subcellularLocation>
</comment>
<dbReference type="GO" id="GO:0006783">
    <property type="term" value="P:heme biosynthetic process"/>
    <property type="evidence" value="ECO:0007669"/>
    <property type="project" value="UniProtKB-UniRule"/>
</dbReference>
<dbReference type="AlphaFoldDB" id="A0A2H1HL68"/>
<dbReference type="PANTHER" id="PTHR11108:SF1">
    <property type="entry name" value="FERROCHELATASE, MITOCHONDRIAL"/>
    <property type="match status" value="1"/>
</dbReference>
<dbReference type="InterPro" id="IPR033644">
    <property type="entry name" value="Ferrochelatase_C"/>
</dbReference>
<evidence type="ECO:0000256" key="4">
    <source>
        <dbReference type="ARBA" id="ARBA00023239"/>
    </source>
</evidence>
<feature type="binding site" evidence="7">
    <location>
        <position position="153"/>
    </location>
    <ligand>
        <name>Fe-coproporphyrin III</name>
        <dbReference type="ChEBI" id="CHEBI:68438"/>
    </ligand>
</feature>
<evidence type="ECO:0000313" key="9">
    <source>
        <dbReference type="EMBL" id="SMX63649.1"/>
    </source>
</evidence>
<protein>
    <recommendedName>
        <fullName evidence="7">Coproporphyrin III ferrochelatase</fullName>
        <ecNumber evidence="7">4.99.1.9</ecNumber>
    </recommendedName>
</protein>
<keyword evidence="7" id="KW-0479">Metal-binding</keyword>
<dbReference type="SUPFAM" id="SSF53800">
    <property type="entry name" value="Chelatase"/>
    <property type="match status" value="1"/>
</dbReference>
<dbReference type="EC" id="4.99.1.9" evidence="7"/>
<comment type="similarity">
    <text evidence="7 8">Belongs to the ferrochelatase family.</text>
</comment>
<dbReference type="CDD" id="cd00419">
    <property type="entry name" value="Ferrochelatase_C"/>
    <property type="match status" value="1"/>
</dbReference>
<evidence type="ECO:0000256" key="7">
    <source>
        <dbReference type="HAMAP-Rule" id="MF_00323"/>
    </source>
</evidence>
<keyword evidence="5 7" id="KW-0627">Porphyrin biosynthesis</keyword>
<accession>A0A2H1HL68</accession>
<dbReference type="PANTHER" id="PTHR11108">
    <property type="entry name" value="FERROCHELATASE"/>
    <property type="match status" value="1"/>
</dbReference>
<keyword evidence="2 7" id="KW-0408">Iron</keyword>
<dbReference type="Pfam" id="PF00762">
    <property type="entry name" value="Ferrochelatase"/>
    <property type="match status" value="1"/>
</dbReference>
<feature type="binding site" evidence="7">
    <location>
        <position position="219"/>
    </location>
    <ligand>
        <name>Fe(2+)</name>
        <dbReference type="ChEBI" id="CHEBI:29033"/>
    </ligand>
</feature>
<dbReference type="InterPro" id="IPR001015">
    <property type="entry name" value="Ferrochelatase"/>
</dbReference>
<keyword evidence="3 7" id="KW-0350">Heme biosynthesis</keyword>
<evidence type="ECO:0000313" key="10">
    <source>
        <dbReference type="Proteomes" id="UP000234433"/>
    </source>
</evidence>
<dbReference type="GO" id="GO:0005737">
    <property type="term" value="C:cytoplasm"/>
    <property type="evidence" value="ECO:0007669"/>
    <property type="project" value="UniProtKB-SubCell"/>
</dbReference>
<dbReference type="Proteomes" id="UP000234433">
    <property type="component" value="Unassembled WGS sequence"/>
</dbReference>
<evidence type="ECO:0000256" key="1">
    <source>
        <dbReference type="ARBA" id="ARBA00004744"/>
    </source>
</evidence>
<proteinExistence type="inferred from homology"/>
<evidence type="ECO:0000256" key="6">
    <source>
        <dbReference type="ARBA" id="ARBA00024536"/>
    </source>
</evidence>
<dbReference type="GO" id="GO:0004325">
    <property type="term" value="F:ferrochelatase activity"/>
    <property type="evidence" value="ECO:0007669"/>
    <property type="project" value="UniProtKB-UniRule"/>
</dbReference>
<keyword evidence="7" id="KW-0963">Cytoplasm</keyword>
<dbReference type="EMBL" id="FXZD01000001">
    <property type="protein sequence ID" value="SMX63649.1"/>
    <property type="molecule type" value="Genomic_DNA"/>
</dbReference>
<comment type="pathway">
    <text evidence="1 7">Porphyrin-containing compound metabolism; protoheme biosynthesis.</text>
</comment>
<keyword evidence="4 7" id="KW-0456">Lyase</keyword>
<evidence type="ECO:0000256" key="3">
    <source>
        <dbReference type="ARBA" id="ARBA00023133"/>
    </source>
</evidence>
<dbReference type="HAMAP" id="MF_00323">
    <property type="entry name" value="Ferrochelatase"/>
    <property type="match status" value="1"/>
</dbReference>
<dbReference type="UniPathway" id="UPA00252"/>
<comment type="catalytic activity">
    <reaction evidence="6">
        <text>Fe-coproporphyrin III + 2 H(+) = coproporphyrin III + Fe(2+)</text>
        <dbReference type="Rhea" id="RHEA:49572"/>
        <dbReference type="ChEBI" id="CHEBI:15378"/>
        <dbReference type="ChEBI" id="CHEBI:29033"/>
        <dbReference type="ChEBI" id="CHEBI:68438"/>
        <dbReference type="ChEBI" id="CHEBI:131725"/>
        <dbReference type="EC" id="4.99.1.9"/>
    </reaction>
    <physiologicalReaction direction="right-to-left" evidence="6">
        <dbReference type="Rhea" id="RHEA:49574"/>
    </physiologicalReaction>
</comment>
<dbReference type="Gene3D" id="3.40.50.1400">
    <property type="match status" value="2"/>
</dbReference>
<feature type="binding site" evidence="7">
    <location>
        <position position="307"/>
    </location>
    <ligand>
        <name>Fe(2+)</name>
        <dbReference type="ChEBI" id="CHEBI:29033"/>
    </ligand>
</feature>
<feature type="binding site" evidence="7">
    <location>
        <position position="84"/>
    </location>
    <ligand>
        <name>Fe-coproporphyrin III</name>
        <dbReference type="ChEBI" id="CHEBI:68438"/>
    </ligand>
</feature>
<dbReference type="GO" id="GO:0046872">
    <property type="term" value="F:metal ion binding"/>
    <property type="evidence" value="ECO:0007669"/>
    <property type="project" value="UniProtKB-KW"/>
</dbReference>
<evidence type="ECO:0000256" key="8">
    <source>
        <dbReference type="RuleBase" id="RU004185"/>
    </source>
</evidence>
<dbReference type="CDD" id="cd03411">
    <property type="entry name" value="Ferrochelatase_N"/>
    <property type="match status" value="1"/>
</dbReference>
<name>A0A2H1HL68_9MICO</name>
<comment type="function">
    <text evidence="7">Involved in coproporphyrin-dependent heme b biosynthesis. Catalyzes the insertion of ferrous iron into coproporphyrin III to form Fe-coproporphyrin III.</text>
</comment>
<gene>
    <name evidence="7" type="primary">cpfC</name>
    <name evidence="9" type="ORF">BANT918_00092</name>
</gene>
<evidence type="ECO:0000256" key="5">
    <source>
        <dbReference type="ARBA" id="ARBA00023244"/>
    </source>
</evidence>
<evidence type="ECO:0000256" key="2">
    <source>
        <dbReference type="ARBA" id="ARBA00023004"/>
    </source>
</evidence>